<protein>
    <submittedName>
        <fullName evidence="1">Uncharacterized protein</fullName>
    </submittedName>
</protein>
<reference evidence="1 2" key="1">
    <citation type="submission" date="2013-01" db="EMBL/GenBank/DDBJ databases">
        <authorList>
            <person name="Harkins D.M."/>
            <person name="Durkin A.S."/>
            <person name="Brinkac L.M."/>
            <person name="Haft D.H."/>
            <person name="Selengut J.D."/>
            <person name="Sanka R."/>
            <person name="DePew J."/>
            <person name="Purushe J."/>
            <person name="Matthias M.A."/>
            <person name="Vinetz J.M."/>
            <person name="Sutton G.G."/>
            <person name="Nierman W.C."/>
            <person name="Fouts D.E."/>
        </authorList>
    </citation>
    <scope>NUCLEOTIDE SEQUENCE [LARGE SCALE GENOMIC DNA]</scope>
    <source>
        <strain evidence="1 2">ZUN142</strain>
    </source>
</reference>
<gene>
    <name evidence="1" type="ORF">LEP1GSC186_3348</name>
</gene>
<evidence type="ECO:0000313" key="1">
    <source>
        <dbReference type="EMBL" id="EMO41896.1"/>
    </source>
</evidence>
<sequence>MIDGGGQLSFKRKLSSLLMIQESLQRLGKSFPFRETYLELAKKSSIFSSWNKYIEDFLNYELEEIHENGSVQYKCNIPIYVINSEFKSIEAH</sequence>
<name>M6UGG1_9LEPT</name>
<dbReference type="AlphaFoldDB" id="M6UGG1"/>
<dbReference type="Proteomes" id="UP000012153">
    <property type="component" value="Unassembled WGS sequence"/>
</dbReference>
<organism evidence="1 2">
    <name type="scientific">Leptospira noguchii serovar Autumnalis str. ZUN142</name>
    <dbReference type="NCBI Taxonomy" id="1085540"/>
    <lineage>
        <taxon>Bacteria</taxon>
        <taxon>Pseudomonadati</taxon>
        <taxon>Spirochaetota</taxon>
        <taxon>Spirochaetia</taxon>
        <taxon>Leptospirales</taxon>
        <taxon>Leptospiraceae</taxon>
        <taxon>Leptospira</taxon>
    </lineage>
</organism>
<comment type="caution">
    <text evidence="1">The sequence shown here is derived from an EMBL/GenBank/DDBJ whole genome shotgun (WGS) entry which is preliminary data.</text>
</comment>
<accession>M6UGG1</accession>
<evidence type="ECO:0000313" key="2">
    <source>
        <dbReference type="Proteomes" id="UP000012153"/>
    </source>
</evidence>
<dbReference type="EMBL" id="AHOP02000019">
    <property type="protein sequence ID" value="EMO41896.1"/>
    <property type="molecule type" value="Genomic_DNA"/>
</dbReference>
<proteinExistence type="predicted"/>